<keyword evidence="3" id="KW-1185">Reference proteome</keyword>
<protein>
    <submittedName>
        <fullName evidence="2">Uncharacterized protein</fullName>
    </submittedName>
</protein>
<sequence>MPATITELGAALRALRPPAARTEPTPDPAPALTAVTSELPTVAATAPTEVAPAWVDALDAPLASLGTLAEPGIADALAAELAEAVTE</sequence>
<proteinExistence type="predicted"/>
<gene>
    <name evidence="2" type="ORF">AWW66_03500</name>
</gene>
<feature type="region of interest" description="Disordered" evidence="1">
    <location>
        <begin position="13"/>
        <end position="32"/>
    </location>
</feature>
<evidence type="ECO:0000313" key="2">
    <source>
        <dbReference type="EMBL" id="KXK63392.1"/>
    </source>
</evidence>
<feature type="compositionally biased region" description="Low complexity" evidence="1">
    <location>
        <begin position="13"/>
        <end position="23"/>
    </location>
</feature>
<dbReference type="AlphaFoldDB" id="A0A136PY78"/>
<dbReference type="Proteomes" id="UP000070620">
    <property type="component" value="Unassembled WGS sequence"/>
</dbReference>
<dbReference type="EMBL" id="LRQV01000006">
    <property type="protein sequence ID" value="KXK63392.1"/>
    <property type="molecule type" value="Genomic_DNA"/>
</dbReference>
<dbReference type="RefSeq" id="WP_067359842.1">
    <property type="nucleotide sequence ID" value="NZ_JBIUBN010000003.1"/>
</dbReference>
<organism evidence="2 3">
    <name type="scientific">Micromonospora rosaria</name>
    <dbReference type="NCBI Taxonomy" id="47874"/>
    <lineage>
        <taxon>Bacteria</taxon>
        <taxon>Bacillati</taxon>
        <taxon>Actinomycetota</taxon>
        <taxon>Actinomycetes</taxon>
        <taxon>Micromonosporales</taxon>
        <taxon>Micromonosporaceae</taxon>
        <taxon>Micromonospora</taxon>
    </lineage>
</organism>
<evidence type="ECO:0000256" key="1">
    <source>
        <dbReference type="SAM" id="MobiDB-lite"/>
    </source>
</evidence>
<accession>A0A136PY78</accession>
<name>A0A136PY78_9ACTN</name>
<comment type="caution">
    <text evidence="2">The sequence shown here is derived from an EMBL/GenBank/DDBJ whole genome shotgun (WGS) entry which is preliminary data.</text>
</comment>
<reference evidence="2 3" key="1">
    <citation type="submission" date="2016-01" db="EMBL/GenBank/DDBJ databases">
        <title>Whole genome sequence and analysis of Micromonospora rosaria DSM 803, which can produce antibacterial substance rosamicin.</title>
        <authorList>
            <person name="Yang H."/>
            <person name="He X."/>
            <person name="Zhu D."/>
        </authorList>
    </citation>
    <scope>NUCLEOTIDE SEQUENCE [LARGE SCALE GENOMIC DNA]</scope>
    <source>
        <strain evidence="2 3">DSM 803</strain>
    </source>
</reference>
<evidence type="ECO:0000313" key="3">
    <source>
        <dbReference type="Proteomes" id="UP000070620"/>
    </source>
</evidence>